<comment type="cofactor">
    <cofactor evidence="1">
        <name>(R)-lipoate</name>
        <dbReference type="ChEBI" id="CHEBI:83088"/>
    </cofactor>
</comment>
<sequence>MADVYLDDAAWADTEEGTEALLQEWQVQAGDRVEAGQVLGVAELVKTTHDIVAPVAGVVASLEVAAEANFGRQAVLARISE</sequence>
<evidence type="ECO:0000259" key="3">
    <source>
        <dbReference type="Pfam" id="PF00364"/>
    </source>
</evidence>
<proteinExistence type="predicted"/>
<dbReference type="PROSITE" id="PS00189">
    <property type="entry name" value="LIPOYL"/>
    <property type="match status" value="1"/>
</dbReference>
<evidence type="ECO:0000313" key="5">
    <source>
        <dbReference type="Proteomes" id="UP000215633"/>
    </source>
</evidence>
<dbReference type="Pfam" id="PF00364">
    <property type="entry name" value="Biotin_lipoyl"/>
    <property type="match status" value="1"/>
</dbReference>
<protein>
    <submittedName>
        <fullName evidence="4">Biotin attachment protein</fullName>
    </submittedName>
</protein>
<dbReference type="InterPro" id="IPR003016">
    <property type="entry name" value="2-oxoA_DH_lipoyl-BS"/>
</dbReference>
<dbReference type="Proteomes" id="UP000215633">
    <property type="component" value="Unassembled WGS sequence"/>
</dbReference>
<name>A0A261W8E2_9BORD</name>
<dbReference type="CDD" id="cd06849">
    <property type="entry name" value="lipoyl_domain"/>
    <property type="match status" value="1"/>
</dbReference>
<evidence type="ECO:0000313" key="4">
    <source>
        <dbReference type="EMBL" id="OZI82628.1"/>
    </source>
</evidence>
<dbReference type="InterPro" id="IPR000089">
    <property type="entry name" value="Biotin_lipoyl"/>
</dbReference>
<evidence type="ECO:0000256" key="1">
    <source>
        <dbReference type="ARBA" id="ARBA00001938"/>
    </source>
</evidence>
<dbReference type="RefSeq" id="WP_094805563.1">
    <property type="nucleotide sequence ID" value="NZ_NEVT01000002.1"/>
</dbReference>
<comment type="caution">
    <text evidence="4">The sequence shown here is derived from an EMBL/GenBank/DDBJ whole genome shotgun (WGS) entry which is preliminary data.</text>
</comment>
<dbReference type="Gene3D" id="2.40.50.100">
    <property type="match status" value="1"/>
</dbReference>
<gene>
    <name evidence="4" type="ORF">CAL24_01785</name>
</gene>
<keyword evidence="2" id="KW-0450">Lipoyl</keyword>
<dbReference type="AlphaFoldDB" id="A0A261W8E2"/>
<keyword evidence="5" id="KW-1185">Reference proteome</keyword>
<dbReference type="SUPFAM" id="SSF51230">
    <property type="entry name" value="Single hybrid motif"/>
    <property type="match status" value="1"/>
</dbReference>
<evidence type="ECO:0000256" key="2">
    <source>
        <dbReference type="ARBA" id="ARBA00022823"/>
    </source>
</evidence>
<dbReference type="EMBL" id="NEVT01000002">
    <property type="protein sequence ID" value="OZI82628.1"/>
    <property type="molecule type" value="Genomic_DNA"/>
</dbReference>
<reference evidence="5" key="1">
    <citation type="submission" date="2017-05" db="EMBL/GenBank/DDBJ databases">
        <title>Complete and WGS of Bordetella genogroups.</title>
        <authorList>
            <person name="Spilker T."/>
            <person name="Lipuma J."/>
        </authorList>
    </citation>
    <scope>NUCLEOTIDE SEQUENCE [LARGE SCALE GENOMIC DNA]</scope>
    <source>
        <strain evidence="5">AU8256</strain>
    </source>
</reference>
<dbReference type="InterPro" id="IPR011053">
    <property type="entry name" value="Single_hybrid_motif"/>
</dbReference>
<accession>A0A261W8E2</accession>
<organism evidence="4 5">
    <name type="scientific">Bordetella genomosp. 2</name>
    <dbReference type="NCBI Taxonomy" id="1983456"/>
    <lineage>
        <taxon>Bacteria</taxon>
        <taxon>Pseudomonadati</taxon>
        <taxon>Pseudomonadota</taxon>
        <taxon>Betaproteobacteria</taxon>
        <taxon>Burkholderiales</taxon>
        <taxon>Alcaligenaceae</taxon>
        <taxon>Bordetella</taxon>
    </lineage>
</organism>
<feature type="domain" description="Lipoyl-binding" evidence="3">
    <location>
        <begin position="19"/>
        <end position="78"/>
    </location>
</feature>